<reference evidence="1" key="1">
    <citation type="submission" date="2020-12" db="EMBL/GenBank/DDBJ databases">
        <title>WGS assembly of Carya illinoinensis cv. Pawnee.</title>
        <authorList>
            <person name="Platts A."/>
            <person name="Shu S."/>
            <person name="Wright S."/>
            <person name="Barry K."/>
            <person name="Edger P."/>
            <person name="Pires J.C."/>
            <person name="Schmutz J."/>
        </authorList>
    </citation>
    <scope>NUCLEOTIDE SEQUENCE</scope>
    <source>
        <tissue evidence="1">Leaf</tissue>
    </source>
</reference>
<organism evidence="1 2">
    <name type="scientific">Carya illinoinensis</name>
    <name type="common">Pecan</name>
    <dbReference type="NCBI Taxonomy" id="32201"/>
    <lineage>
        <taxon>Eukaryota</taxon>
        <taxon>Viridiplantae</taxon>
        <taxon>Streptophyta</taxon>
        <taxon>Embryophyta</taxon>
        <taxon>Tracheophyta</taxon>
        <taxon>Spermatophyta</taxon>
        <taxon>Magnoliopsida</taxon>
        <taxon>eudicotyledons</taxon>
        <taxon>Gunneridae</taxon>
        <taxon>Pentapetalae</taxon>
        <taxon>rosids</taxon>
        <taxon>fabids</taxon>
        <taxon>Fagales</taxon>
        <taxon>Juglandaceae</taxon>
        <taxon>Carya</taxon>
    </lineage>
</organism>
<name>A0A8T1P6Y7_CARIL</name>
<evidence type="ECO:0000313" key="1">
    <source>
        <dbReference type="EMBL" id="KAG6636630.1"/>
    </source>
</evidence>
<accession>A0A8T1P6Y7</accession>
<comment type="caution">
    <text evidence="1">The sequence shown here is derived from an EMBL/GenBank/DDBJ whole genome shotgun (WGS) entry which is preliminary data.</text>
</comment>
<dbReference type="Proteomes" id="UP000811609">
    <property type="component" value="Chromosome 11"/>
</dbReference>
<keyword evidence="2" id="KW-1185">Reference proteome</keyword>
<evidence type="ECO:0000313" key="2">
    <source>
        <dbReference type="Proteomes" id="UP000811609"/>
    </source>
</evidence>
<gene>
    <name evidence="1" type="ORF">CIPAW_11G124000</name>
</gene>
<dbReference type="EMBL" id="CM031819">
    <property type="protein sequence ID" value="KAG6636630.1"/>
    <property type="molecule type" value="Genomic_DNA"/>
</dbReference>
<protein>
    <submittedName>
        <fullName evidence="1">Uncharacterized protein</fullName>
    </submittedName>
</protein>
<dbReference type="AlphaFoldDB" id="A0A8T1P6Y7"/>
<sequence length="67" mass="7850">MRYTPKEYVSVKTHEAPPALVRSFVLIGWKIRSRNFTFLQMSLKQDIEQKRPSPHLFLAATTIKVTF</sequence>
<proteinExistence type="predicted"/>